<dbReference type="AlphaFoldDB" id="A0ABD6E5I3"/>
<feature type="compositionally biased region" description="Basic and acidic residues" evidence="1">
    <location>
        <begin position="141"/>
        <end position="151"/>
    </location>
</feature>
<evidence type="ECO:0000313" key="4">
    <source>
        <dbReference type="Proteomes" id="UP001608902"/>
    </source>
</evidence>
<gene>
    <name evidence="3" type="ORF">AB6A40_001584</name>
</gene>
<evidence type="ECO:0000313" key="3">
    <source>
        <dbReference type="EMBL" id="MFH4974875.1"/>
    </source>
</evidence>
<feature type="domain" description="Chromo" evidence="2">
    <location>
        <begin position="15"/>
        <end position="64"/>
    </location>
</feature>
<dbReference type="InterPro" id="IPR016197">
    <property type="entry name" value="Chromo-like_dom_sf"/>
</dbReference>
<reference evidence="3 4" key="1">
    <citation type="submission" date="2024-08" db="EMBL/GenBank/DDBJ databases">
        <title>Gnathostoma spinigerum genome.</title>
        <authorList>
            <person name="Gonzalez-Bertolin B."/>
            <person name="Monzon S."/>
            <person name="Zaballos A."/>
            <person name="Jimenez P."/>
            <person name="Dekumyoy P."/>
            <person name="Varona S."/>
            <person name="Cuesta I."/>
            <person name="Sumanam S."/>
            <person name="Adisakwattana P."/>
            <person name="Gasser R.B."/>
            <person name="Hernandez-Gonzalez A."/>
            <person name="Young N.D."/>
            <person name="Perteguer M.J."/>
        </authorList>
    </citation>
    <scope>NUCLEOTIDE SEQUENCE [LARGE SCALE GENOMIC DNA]</scope>
    <source>
        <strain evidence="3">AL3</strain>
        <tissue evidence="3">Liver</tissue>
    </source>
</reference>
<feature type="region of interest" description="Disordered" evidence="1">
    <location>
        <begin position="133"/>
        <end position="223"/>
    </location>
</feature>
<keyword evidence="4" id="KW-1185">Reference proteome</keyword>
<evidence type="ECO:0000259" key="2">
    <source>
        <dbReference type="PROSITE" id="PS50013"/>
    </source>
</evidence>
<dbReference type="Pfam" id="PF00385">
    <property type="entry name" value="Chromo"/>
    <property type="match status" value="1"/>
</dbReference>
<dbReference type="Proteomes" id="UP001608902">
    <property type="component" value="Unassembled WGS sequence"/>
</dbReference>
<dbReference type="InterPro" id="IPR023780">
    <property type="entry name" value="Chromo_domain"/>
</dbReference>
<dbReference type="EMBL" id="JBGFUD010000604">
    <property type="protein sequence ID" value="MFH4974875.1"/>
    <property type="molecule type" value="Genomic_DNA"/>
</dbReference>
<feature type="compositionally biased region" description="Basic residues" evidence="1">
    <location>
        <begin position="200"/>
        <end position="214"/>
    </location>
</feature>
<protein>
    <recommendedName>
        <fullName evidence="2">Chromo domain-containing protein</fullName>
    </recommendedName>
</protein>
<dbReference type="PROSITE" id="PS50013">
    <property type="entry name" value="CHROMO_2"/>
    <property type="match status" value="1"/>
</dbReference>
<feature type="compositionally biased region" description="Basic and acidic residues" evidence="1">
    <location>
        <begin position="169"/>
        <end position="199"/>
    </location>
</feature>
<dbReference type="SMART" id="SM00298">
    <property type="entry name" value="CHROMO"/>
    <property type="match status" value="1"/>
</dbReference>
<sequence>MVTHEIQVDSSDVEYYVDRVVGYRFNRLTREDEYLIRWYGYSREHDMWLPERELDGCREAVEEFKIQVIKYADEKLGPILQKSRRTYDSSRKTSEYSRKAFDPSWRAPESLRKAADSSERAFYSSGKTSLSSRRAFASPRRALESSRKAAESSRVASNSSRKTSLSSKRAFDSPRRALESSRSHQSRRGYDEKERFEPKRKNRRSSSRHHTSRNRRMEGLVPN</sequence>
<proteinExistence type="predicted"/>
<comment type="caution">
    <text evidence="3">The sequence shown here is derived from an EMBL/GenBank/DDBJ whole genome shotgun (WGS) entry which is preliminary data.</text>
</comment>
<dbReference type="InterPro" id="IPR000953">
    <property type="entry name" value="Chromo/chromo_shadow_dom"/>
</dbReference>
<name>A0ABD6E5I3_9BILA</name>
<organism evidence="3 4">
    <name type="scientific">Gnathostoma spinigerum</name>
    <dbReference type="NCBI Taxonomy" id="75299"/>
    <lineage>
        <taxon>Eukaryota</taxon>
        <taxon>Metazoa</taxon>
        <taxon>Ecdysozoa</taxon>
        <taxon>Nematoda</taxon>
        <taxon>Chromadorea</taxon>
        <taxon>Rhabditida</taxon>
        <taxon>Spirurina</taxon>
        <taxon>Gnathostomatomorpha</taxon>
        <taxon>Gnathostomatoidea</taxon>
        <taxon>Gnathostomatidae</taxon>
        <taxon>Gnathostoma</taxon>
    </lineage>
</organism>
<evidence type="ECO:0000256" key="1">
    <source>
        <dbReference type="SAM" id="MobiDB-lite"/>
    </source>
</evidence>
<dbReference type="CDD" id="cd00024">
    <property type="entry name" value="CD_CSD"/>
    <property type="match status" value="1"/>
</dbReference>
<accession>A0ABD6E5I3</accession>
<feature type="compositionally biased region" description="Low complexity" evidence="1">
    <location>
        <begin position="157"/>
        <end position="168"/>
    </location>
</feature>
<dbReference type="SUPFAM" id="SSF54160">
    <property type="entry name" value="Chromo domain-like"/>
    <property type="match status" value="1"/>
</dbReference>
<dbReference type="Gene3D" id="2.40.50.40">
    <property type="match status" value="1"/>
</dbReference>